<keyword evidence="3" id="KW-1185">Reference proteome</keyword>
<organism evidence="2 3">
    <name type="scientific">Halpernia frigidisoli</name>
    <dbReference type="NCBI Taxonomy" id="1125876"/>
    <lineage>
        <taxon>Bacteria</taxon>
        <taxon>Pseudomonadati</taxon>
        <taxon>Bacteroidota</taxon>
        <taxon>Flavobacteriia</taxon>
        <taxon>Flavobacteriales</taxon>
        <taxon>Weeksellaceae</taxon>
        <taxon>Chryseobacterium group</taxon>
        <taxon>Halpernia</taxon>
    </lineage>
</organism>
<dbReference type="PANTHER" id="PTHR36919:SF2">
    <property type="entry name" value="BLL6627 PROTEIN"/>
    <property type="match status" value="1"/>
</dbReference>
<dbReference type="Proteomes" id="UP000198931">
    <property type="component" value="Unassembled WGS sequence"/>
</dbReference>
<feature type="domain" description="DUF2147" evidence="1">
    <location>
        <begin position="27"/>
        <end position="145"/>
    </location>
</feature>
<dbReference type="STRING" id="1125876.SAMN05443292_2964"/>
<sequence>MQRAVIVPFLVFFLNSSAQITKDDVLGRWISTDNSVSVNVYRVGNSFQAKVIWFDERLGSGTPMETRHDSENPDPKLRNRKVIGMDVLENLDYNSKTKRWENGKIYDASSGRTWDALAEIKKDGLLYVRGFWKFKWIGKTINFRRLRNQ</sequence>
<evidence type="ECO:0000313" key="3">
    <source>
        <dbReference type="Proteomes" id="UP000198931"/>
    </source>
</evidence>
<name>A0A1I3J752_9FLAO</name>
<proteinExistence type="predicted"/>
<reference evidence="2 3" key="1">
    <citation type="submission" date="2016-10" db="EMBL/GenBank/DDBJ databases">
        <authorList>
            <person name="de Groot N.N."/>
        </authorList>
    </citation>
    <scope>NUCLEOTIDE SEQUENCE [LARGE SCALE GENOMIC DNA]</scope>
    <source>
        <strain evidence="2 3">DSM 26000</strain>
    </source>
</reference>
<dbReference type="RefSeq" id="WP_090082637.1">
    <property type="nucleotide sequence ID" value="NZ_FOQT01000005.1"/>
</dbReference>
<dbReference type="Pfam" id="PF09917">
    <property type="entry name" value="DUF2147"/>
    <property type="match status" value="1"/>
</dbReference>
<dbReference type="PANTHER" id="PTHR36919">
    <property type="entry name" value="BLR1215 PROTEIN"/>
    <property type="match status" value="1"/>
</dbReference>
<dbReference type="OrthoDB" id="9814399at2"/>
<dbReference type="Gene3D" id="2.40.128.520">
    <property type="match status" value="1"/>
</dbReference>
<gene>
    <name evidence="2" type="ORF">SAMN05443292_2964</name>
</gene>
<evidence type="ECO:0000259" key="1">
    <source>
        <dbReference type="Pfam" id="PF09917"/>
    </source>
</evidence>
<accession>A0A1I3J752</accession>
<evidence type="ECO:0000313" key="2">
    <source>
        <dbReference type="EMBL" id="SFI55946.1"/>
    </source>
</evidence>
<protein>
    <recommendedName>
        <fullName evidence="1">DUF2147 domain-containing protein</fullName>
    </recommendedName>
</protein>
<dbReference type="AlphaFoldDB" id="A0A1I3J752"/>
<dbReference type="InterPro" id="IPR019223">
    <property type="entry name" value="DUF2147"/>
</dbReference>
<dbReference type="EMBL" id="FOQT01000005">
    <property type="protein sequence ID" value="SFI55946.1"/>
    <property type="molecule type" value="Genomic_DNA"/>
</dbReference>